<keyword evidence="2" id="KW-1185">Reference proteome</keyword>
<evidence type="ECO:0000313" key="1">
    <source>
        <dbReference type="EMBL" id="CAF9918868.1"/>
    </source>
</evidence>
<protein>
    <submittedName>
        <fullName evidence="1">Uncharacterized protein</fullName>
    </submittedName>
</protein>
<organism evidence="1 2">
    <name type="scientific">Imshaugia aleurites</name>
    <dbReference type="NCBI Taxonomy" id="172621"/>
    <lineage>
        <taxon>Eukaryota</taxon>
        <taxon>Fungi</taxon>
        <taxon>Dikarya</taxon>
        <taxon>Ascomycota</taxon>
        <taxon>Pezizomycotina</taxon>
        <taxon>Lecanoromycetes</taxon>
        <taxon>OSLEUM clade</taxon>
        <taxon>Lecanoromycetidae</taxon>
        <taxon>Lecanorales</taxon>
        <taxon>Lecanorineae</taxon>
        <taxon>Parmeliaceae</taxon>
        <taxon>Imshaugia</taxon>
    </lineage>
</organism>
<proteinExistence type="predicted"/>
<gene>
    <name evidence="1" type="ORF">IMSHALPRED_004454</name>
</gene>
<reference evidence="1" key="1">
    <citation type="submission" date="2021-03" db="EMBL/GenBank/DDBJ databases">
        <authorList>
            <person name="Tagirdzhanova G."/>
        </authorList>
    </citation>
    <scope>NUCLEOTIDE SEQUENCE</scope>
</reference>
<accession>A0A8H3FB81</accession>
<dbReference type="Proteomes" id="UP000664534">
    <property type="component" value="Unassembled WGS sequence"/>
</dbReference>
<dbReference type="AlphaFoldDB" id="A0A8H3FB81"/>
<comment type="caution">
    <text evidence="1">The sequence shown here is derived from an EMBL/GenBank/DDBJ whole genome shotgun (WGS) entry which is preliminary data.</text>
</comment>
<name>A0A8H3FB81_9LECA</name>
<dbReference type="OrthoDB" id="5357372at2759"/>
<dbReference type="EMBL" id="CAJPDT010000021">
    <property type="protein sequence ID" value="CAF9918868.1"/>
    <property type="molecule type" value="Genomic_DNA"/>
</dbReference>
<evidence type="ECO:0000313" key="2">
    <source>
        <dbReference type="Proteomes" id="UP000664534"/>
    </source>
</evidence>
<sequence>MNANPTTYPDGTVIIWQQKGQWMESPDANYYSCKDGTITNGKVRMGYTVTYNPASFPQMIKICPLVLSQIAPQRFWDISQISPELIIDIPAQAAAILADRSATPVDLYGFLELLILHELTHTYAGGLSKHYRSAQSGLDGAGFRAAAGVGVNAWNNAETLAFMGLISKLIQLGYSVDHFGELHQIPAEGLAVRSLHNLSRFDMHKSLSRQEDA</sequence>